<reference evidence="9 11" key="1">
    <citation type="journal article" date="2018" name="Front. Microbiol.">
        <title>Genome-Based Analysis Reveals the Taxonomy and Diversity of the Family Idiomarinaceae.</title>
        <authorList>
            <person name="Liu Y."/>
            <person name="Lai Q."/>
            <person name="Shao Z."/>
        </authorList>
    </citation>
    <scope>NUCLEOTIDE SEQUENCE [LARGE SCALE GENOMIC DNA]</scope>
    <source>
        <strain evidence="9 11">CF12-14</strain>
    </source>
</reference>
<evidence type="ECO:0000256" key="3">
    <source>
        <dbReference type="ARBA" id="ARBA00022692"/>
    </source>
</evidence>
<dbReference type="InterPro" id="IPR000620">
    <property type="entry name" value="EamA_dom"/>
</dbReference>
<name>A0A327X293_9GAMM</name>
<dbReference type="EMBL" id="QLMD01000005">
    <property type="protein sequence ID" value="RAJ98424.1"/>
    <property type="molecule type" value="Genomic_DNA"/>
</dbReference>
<keyword evidence="4 6" id="KW-1133">Transmembrane helix</keyword>
<dbReference type="Pfam" id="PF00892">
    <property type="entry name" value="EamA"/>
    <property type="match status" value="2"/>
</dbReference>
<dbReference type="OrthoDB" id="5729944at2"/>
<evidence type="ECO:0000313" key="11">
    <source>
        <dbReference type="Proteomes" id="UP000287865"/>
    </source>
</evidence>
<feature type="transmembrane region" description="Helical" evidence="6">
    <location>
        <begin position="128"/>
        <end position="151"/>
    </location>
</feature>
<feature type="domain" description="EamA" evidence="7">
    <location>
        <begin position="7"/>
        <end position="142"/>
    </location>
</feature>
<dbReference type="InterPro" id="IPR037185">
    <property type="entry name" value="EmrE-like"/>
</dbReference>
<evidence type="ECO:0000256" key="4">
    <source>
        <dbReference type="ARBA" id="ARBA00022989"/>
    </source>
</evidence>
<feature type="transmembrane region" description="Helical" evidence="6">
    <location>
        <begin position="218"/>
        <end position="241"/>
    </location>
</feature>
<dbReference type="AlphaFoldDB" id="A0A327X293"/>
<gene>
    <name evidence="8" type="ORF">B0I24_105177</name>
    <name evidence="9" type="ORF">CWE07_06870</name>
</gene>
<feature type="domain" description="EamA" evidence="7">
    <location>
        <begin position="158"/>
        <end position="294"/>
    </location>
</feature>
<feature type="transmembrane region" description="Helical" evidence="6">
    <location>
        <begin position="34"/>
        <end position="59"/>
    </location>
</feature>
<sequence>MAPGQRALVFAISAVLLWSTVATAFKITLEYLSPLHMVAIASSVSWAVFMAIVWHQGLLPSARAEWRSAPWLYVLMGLINPALYYWILFAAYALLPASQAQPLNYTWAIALTFMAAIFLRQRIRKRDYVAAALGYAGVLVIATKGNVSGFFSAMQSPLGVALALLSTLLWATYWIINTRRTCSPVISLWLGFSVSLPVLWAAVWLLEGASFFTHAAGVPWQGWLAVTYVGLFEMGVTFLLWLKAMREADNVALISNLIFISPFISLLLLASIIGETIYPATVFGLCMIIIGLLVQRLALKSWLPPKRWRGKKSEF</sequence>
<evidence type="ECO:0000256" key="6">
    <source>
        <dbReference type="SAM" id="Phobius"/>
    </source>
</evidence>
<dbReference type="PANTHER" id="PTHR32322:SF2">
    <property type="entry name" value="EAMA DOMAIN-CONTAINING PROTEIN"/>
    <property type="match status" value="1"/>
</dbReference>
<dbReference type="EMBL" id="PIPK01000005">
    <property type="protein sequence ID" value="RUO24761.1"/>
    <property type="molecule type" value="Genomic_DNA"/>
</dbReference>
<comment type="similarity">
    <text evidence="2">Belongs to the EamA transporter family.</text>
</comment>
<reference evidence="8 10" key="2">
    <citation type="submission" date="2018-06" db="EMBL/GenBank/DDBJ databases">
        <title>Genomic Encyclopedia of Type Strains, Phase III (KMG-III): the genomes of soil and plant-associated and newly described type strains.</title>
        <authorList>
            <person name="Whitman W."/>
        </authorList>
    </citation>
    <scope>NUCLEOTIDE SEQUENCE [LARGE SCALE GENOMIC DNA]</scope>
    <source>
        <strain evidence="8 10">CGMCC 1.15366</strain>
    </source>
</reference>
<dbReference type="SUPFAM" id="SSF103481">
    <property type="entry name" value="Multidrug resistance efflux transporter EmrE"/>
    <property type="match status" value="2"/>
</dbReference>
<proteinExistence type="inferred from homology"/>
<dbReference type="Proteomes" id="UP000287865">
    <property type="component" value="Unassembled WGS sequence"/>
</dbReference>
<dbReference type="InterPro" id="IPR050638">
    <property type="entry name" value="AA-Vitamin_Transporters"/>
</dbReference>
<evidence type="ECO:0000256" key="2">
    <source>
        <dbReference type="ARBA" id="ARBA00007362"/>
    </source>
</evidence>
<evidence type="ECO:0000259" key="7">
    <source>
        <dbReference type="Pfam" id="PF00892"/>
    </source>
</evidence>
<dbReference type="PANTHER" id="PTHR32322">
    <property type="entry name" value="INNER MEMBRANE TRANSPORTER"/>
    <property type="match status" value="1"/>
</dbReference>
<organism evidence="8 10">
    <name type="scientific">Aliidiomarina maris</name>
    <dbReference type="NCBI Taxonomy" id="531312"/>
    <lineage>
        <taxon>Bacteria</taxon>
        <taxon>Pseudomonadati</taxon>
        <taxon>Pseudomonadota</taxon>
        <taxon>Gammaproteobacteria</taxon>
        <taxon>Alteromonadales</taxon>
        <taxon>Idiomarinaceae</taxon>
        <taxon>Aliidiomarina</taxon>
    </lineage>
</organism>
<accession>A0A327X293</accession>
<comment type="subcellular location">
    <subcellularLocation>
        <location evidence="1">Membrane</location>
        <topology evidence="1">Multi-pass membrane protein</topology>
    </subcellularLocation>
</comment>
<evidence type="ECO:0000256" key="5">
    <source>
        <dbReference type="ARBA" id="ARBA00023136"/>
    </source>
</evidence>
<evidence type="ECO:0000313" key="10">
    <source>
        <dbReference type="Proteomes" id="UP000249203"/>
    </source>
</evidence>
<dbReference type="GO" id="GO:0016020">
    <property type="term" value="C:membrane"/>
    <property type="evidence" value="ECO:0007669"/>
    <property type="project" value="UniProtKB-SubCell"/>
</dbReference>
<evidence type="ECO:0000313" key="9">
    <source>
        <dbReference type="EMBL" id="RUO24761.1"/>
    </source>
</evidence>
<feature type="transmembrane region" description="Helical" evidence="6">
    <location>
        <begin position="280"/>
        <end position="299"/>
    </location>
</feature>
<feature type="transmembrane region" description="Helical" evidence="6">
    <location>
        <begin position="71"/>
        <end position="95"/>
    </location>
</feature>
<dbReference type="RefSeq" id="WP_111569259.1">
    <property type="nucleotide sequence ID" value="NZ_PIPK01000005.1"/>
</dbReference>
<keyword evidence="3 6" id="KW-0812">Transmembrane</keyword>
<dbReference type="Proteomes" id="UP000249203">
    <property type="component" value="Unassembled WGS sequence"/>
</dbReference>
<feature type="transmembrane region" description="Helical" evidence="6">
    <location>
        <begin position="253"/>
        <end position="274"/>
    </location>
</feature>
<feature type="transmembrane region" description="Helical" evidence="6">
    <location>
        <begin position="101"/>
        <end position="119"/>
    </location>
</feature>
<protein>
    <submittedName>
        <fullName evidence="9">EamA family transporter</fullName>
    </submittedName>
    <submittedName>
        <fullName evidence="8">Putative membrane protein</fullName>
    </submittedName>
</protein>
<feature type="transmembrane region" description="Helical" evidence="6">
    <location>
        <begin position="188"/>
        <end position="206"/>
    </location>
</feature>
<feature type="transmembrane region" description="Helical" evidence="6">
    <location>
        <begin position="157"/>
        <end position="176"/>
    </location>
</feature>
<comment type="caution">
    <text evidence="8">The sequence shown here is derived from an EMBL/GenBank/DDBJ whole genome shotgun (WGS) entry which is preliminary data.</text>
</comment>
<keyword evidence="11" id="KW-1185">Reference proteome</keyword>
<evidence type="ECO:0000256" key="1">
    <source>
        <dbReference type="ARBA" id="ARBA00004141"/>
    </source>
</evidence>
<evidence type="ECO:0000313" key="8">
    <source>
        <dbReference type="EMBL" id="RAJ98424.1"/>
    </source>
</evidence>
<keyword evidence="5 6" id="KW-0472">Membrane</keyword>
<dbReference type="Gene3D" id="1.10.3730.20">
    <property type="match status" value="1"/>
</dbReference>